<evidence type="ECO:0000256" key="4">
    <source>
        <dbReference type="ARBA" id="ARBA00022692"/>
    </source>
</evidence>
<dbReference type="Pfam" id="PF00893">
    <property type="entry name" value="Multi_Drug_Res"/>
    <property type="match status" value="1"/>
</dbReference>
<keyword evidence="2" id="KW-0813">Transport</keyword>
<evidence type="ECO:0000313" key="12">
    <source>
        <dbReference type="Proteomes" id="UP000298781"/>
    </source>
</evidence>
<evidence type="ECO:0000256" key="9">
    <source>
        <dbReference type="RuleBase" id="RU003942"/>
    </source>
</evidence>
<feature type="transmembrane region" description="Helical" evidence="10">
    <location>
        <begin position="33"/>
        <end position="51"/>
    </location>
</feature>
<gene>
    <name evidence="11" type="ORF">E8M01_28510</name>
</gene>
<dbReference type="KEGG" id="pstg:E8M01_28510"/>
<evidence type="ECO:0000256" key="7">
    <source>
        <dbReference type="ARBA" id="ARBA00038151"/>
    </source>
</evidence>
<evidence type="ECO:0000256" key="1">
    <source>
        <dbReference type="ARBA" id="ARBA00004651"/>
    </source>
</evidence>
<dbReference type="AlphaFoldDB" id="A0A4D7BJ51"/>
<protein>
    <recommendedName>
        <fullName evidence="8">Guanidinium exporter</fullName>
    </recommendedName>
</protein>
<name>A0A4D7BJ51_9HYPH</name>
<evidence type="ECO:0000256" key="5">
    <source>
        <dbReference type="ARBA" id="ARBA00022989"/>
    </source>
</evidence>
<comment type="subcellular location">
    <subcellularLocation>
        <location evidence="1 9">Cell membrane</location>
        <topology evidence="1 9">Multi-pass membrane protein</topology>
    </subcellularLocation>
</comment>
<keyword evidence="4 9" id="KW-0812">Transmembrane</keyword>
<dbReference type="EMBL" id="CP039690">
    <property type="protein sequence ID" value="QCI67822.1"/>
    <property type="molecule type" value="Genomic_DNA"/>
</dbReference>
<evidence type="ECO:0000313" key="11">
    <source>
        <dbReference type="EMBL" id="QCI67822.1"/>
    </source>
</evidence>
<evidence type="ECO:0000256" key="3">
    <source>
        <dbReference type="ARBA" id="ARBA00022475"/>
    </source>
</evidence>
<dbReference type="InterPro" id="IPR037185">
    <property type="entry name" value="EmrE-like"/>
</dbReference>
<dbReference type="OrthoDB" id="9808638at2"/>
<dbReference type="SUPFAM" id="SSF103481">
    <property type="entry name" value="Multidrug resistance efflux transporter EmrE"/>
    <property type="match status" value="1"/>
</dbReference>
<evidence type="ECO:0000256" key="2">
    <source>
        <dbReference type="ARBA" id="ARBA00022448"/>
    </source>
</evidence>
<feature type="transmembrane region" description="Helical" evidence="10">
    <location>
        <begin position="88"/>
        <end position="107"/>
    </location>
</feature>
<dbReference type="Gene3D" id="1.10.3730.20">
    <property type="match status" value="1"/>
</dbReference>
<proteinExistence type="inferred from homology"/>
<accession>A0A4D7BJ51</accession>
<evidence type="ECO:0000256" key="10">
    <source>
        <dbReference type="SAM" id="Phobius"/>
    </source>
</evidence>
<feature type="transmembrane region" description="Helical" evidence="10">
    <location>
        <begin position="63"/>
        <end position="82"/>
    </location>
</feature>
<sequence length="109" mass="11125">MSPTWAWTMLILSGLADVAWAVATKLSDGYSRPGWTAASVAALVVFLGLLTQALKVLPLGTAYAVWTGIGAAGSVAAGLVLFGETMSAYRMAAVAMIIGGVIALKVLPD</sequence>
<keyword evidence="5 10" id="KW-1133">Transmembrane helix</keyword>
<dbReference type="PANTHER" id="PTHR30561">
    <property type="entry name" value="SMR FAMILY PROTON-DEPENDENT DRUG EFFLUX TRANSPORTER SUGE"/>
    <property type="match status" value="1"/>
</dbReference>
<dbReference type="InterPro" id="IPR045324">
    <property type="entry name" value="Small_multidrug_res"/>
</dbReference>
<comment type="similarity">
    <text evidence="7">Belongs to the drug/metabolite transporter (DMT) superfamily. Small multidrug resistance (SMR) (TC 2.A.7.1) family. Gdx/SugE subfamily.</text>
</comment>
<dbReference type="Proteomes" id="UP000298781">
    <property type="component" value="Chromosome"/>
</dbReference>
<dbReference type="GO" id="GO:0005886">
    <property type="term" value="C:plasma membrane"/>
    <property type="evidence" value="ECO:0007669"/>
    <property type="project" value="UniProtKB-SubCell"/>
</dbReference>
<keyword evidence="3" id="KW-1003">Cell membrane</keyword>
<keyword evidence="6 10" id="KW-0472">Membrane</keyword>
<dbReference type="FunFam" id="1.10.3730.20:FF:000001">
    <property type="entry name" value="Quaternary ammonium compound resistance transporter SugE"/>
    <property type="match status" value="1"/>
</dbReference>
<evidence type="ECO:0000256" key="8">
    <source>
        <dbReference type="ARBA" id="ARBA00039168"/>
    </source>
</evidence>
<dbReference type="GO" id="GO:0022857">
    <property type="term" value="F:transmembrane transporter activity"/>
    <property type="evidence" value="ECO:0007669"/>
    <property type="project" value="InterPro"/>
</dbReference>
<organism evidence="11 12">
    <name type="scientific">Phreatobacter stygius</name>
    <dbReference type="NCBI Taxonomy" id="1940610"/>
    <lineage>
        <taxon>Bacteria</taxon>
        <taxon>Pseudomonadati</taxon>
        <taxon>Pseudomonadota</taxon>
        <taxon>Alphaproteobacteria</taxon>
        <taxon>Hyphomicrobiales</taxon>
        <taxon>Phreatobacteraceae</taxon>
        <taxon>Phreatobacter</taxon>
    </lineage>
</organism>
<dbReference type="InterPro" id="IPR000390">
    <property type="entry name" value="Small_drug/metabolite_transptr"/>
</dbReference>
<keyword evidence="12" id="KW-1185">Reference proteome</keyword>
<dbReference type="RefSeq" id="WP_136963249.1">
    <property type="nucleotide sequence ID" value="NZ_CP039690.1"/>
</dbReference>
<evidence type="ECO:0000256" key="6">
    <source>
        <dbReference type="ARBA" id="ARBA00023136"/>
    </source>
</evidence>
<reference evidence="11 12" key="1">
    <citation type="submission" date="2019-04" db="EMBL/GenBank/DDBJ databases">
        <title>Phreatobacter aquaticus sp. nov.</title>
        <authorList>
            <person name="Choi A."/>
        </authorList>
    </citation>
    <scope>NUCLEOTIDE SEQUENCE [LARGE SCALE GENOMIC DNA]</scope>
    <source>
        <strain evidence="11 12">KCTC 52518</strain>
    </source>
</reference>
<dbReference type="PANTHER" id="PTHR30561:SF0">
    <property type="entry name" value="GUANIDINIUM EXPORTER"/>
    <property type="match status" value="1"/>
</dbReference>
<dbReference type="GO" id="GO:1990961">
    <property type="term" value="P:xenobiotic detoxification by transmembrane export across the plasma membrane"/>
    <property type="evidence" value="ECO:0007669"/>
    <property type="project" value="UniProtKB-ARBA"/>
</dbReference>